<accession>X1FGP8</accession>
<organism evidence="1">
    <name type="scientific">marine sediment metagenome</name>
    <dbReference type="NCBI Taxonomy" id="412755"/>
    <lineage>
        <taxon>unclassified sequences</taxon>
        <taxon>metagenomes</taxon>
        <taxon>ecological metagenomes</taxon>
    </lineage>
</organism>
<protein>
    <submittedName>
        <fullName evidence="1">Uncharacterized protein</fullName>
    </submittedName>
</protein>
<name>X1FGP8_9ZZZZ</name>
<comment type="caution">
    <text evidence="1">The sequence shown here is derived from an EMBL/GenBank/DDBJ whole genome shotgun (WGS) entry which is preliminary data.</text>
</comment>
<reference evidence="1" key="1">
    <citation type="journal article" date="2014" name="Front. Microbiol.">
        <title>High frequency of phylogenetically diverse reductive dehalogenase-homologous genes in deep subseafloor sedimentary metagenomes.</title>
        <authorList>
            <person name="Kawai M."/>
            <person name="Futagami T."/>
            <person name="Toyoda A."/>
            <person name="Takaki Y."/>
            <person name="Nishi S."/>
            <person name="Hori S."/>
            <person name="Arai W."/>
            <person name="Tsubouchi T."/>
            <person name="Morono Y."/>
            <person name="Uchiyama I."/>
            <person name="Ito T."/>
            <person name="Fujiyama A."/>
            <person name="Inagaki F."/>
            <person name="Takami H."/>
        </authorList>
    </citation>
    <scope>NUCLEOTIDE SEQUENCE</scope>
    <source>
        <strain evidence="1">Expedition CK06-06</strain>
    </source>
</reference>
<sequence>MENPYVFPEIYEAPIIESSGQEDSSQNPTVNSSVDKNSLIIFVLFAMLISVPLKNKQVPTAHGSSNRPLTISKEVVGKEFVFESTRGEEASSNL</sequence>
<dbReference type="AlphaFoldDB" id="X1FGP8"/>
<proteinExistence type="predicted"/>
<dbReference type="EMBL" id="BARU01011430">
    <property type="protein sequence ID" value="GAH44831.1"/>
    <property type="molecule type" value="Genomic_DNA"/>
</dbReference>
<gene>
    <name evidence="1" type="ORF">S03H2_21465</name>
</gene>
<evidence type="ECO:0000313" key="1">
    <source>
        <dbReference type="EMBL" id="GAH44831.1"/>
    </source>
</evidence>